<name>A0ABC9YF02_GRUJA</name>
<evidence type="ECO:0000259" key="1">
    <source>
        <dbReference type="PROSITE" id="PS50878"/>
    </source>
</evidence>
<gene>
    <name evidence="2" type="ORF">GRJ2_003329500</name>
</gene>
<feature type="domain" description="Reverse transcriptase" evidence="1">
    <location>
        <begin position="327"/>
        <end position="582"/>
    </location>
</feature>
<dbReference type="PANTHER" id="PTHR33332">
    <property type="entry name" value="REVERSE TRANSCRIPTASE DOMAIN-CONTAINING PROTEIN"/>
    <property type="match status" value="1"/>
</dbReference>
<dbReference type="InterPro" id="IPR000477">
    <property type="entry name" value="RT_dom"/>
</dbReference>
<dbReference type="SUPFAM" id="SSF56672">
    <property type="entry name" value="DNA/RNA polymerases"/>
    <property type="match status" value="1"/>
</dbReference>
<evidence type="ECO:0000313" key="3">
    <source>
        <dbReference type="Proteomes" id="UP001623348"/>
    </source>
</evidence>
<dbReference type="PROSITE" id="PS50878">
    <property type="entry name" value="RT_POL"/>
    <property type="match status" value="1"/>
</dbReference>
<evidence type="ECO:0000313" key="2">
    <source>
        <dbReference type="EMBL" id="GAB0208638.1"/>
    </source>
</evidence>
<dbReference type="InterPro" id="IPR043502">
    <property type="entry name" value="DNA/RNA_pol_sf"/>
</dbReference>
<reference evidence="2 3" key="1">
    <citation type="submission" date="2024-06" db="EMBL/GenBank/DDBJ databases">
        <title>The draft genome of Grus japonensis, version 3.</title>
        <authorList>
            <person name="Nabeshima K."/>
            <person name="Suzuki S."/>
            <person name="Onuma M."/>
        </authorList>
    </citation>
    <scope>NUCLEOTIDE SEQUENCE [LARGE SCALE GENOMIC DNA]</scope>
    <source>
        <strain evidence="2 3">451A</strain>
    </source>
</reference>
<organism evidence="2 3">
    <name type="scientific">Grus japonensis</name>
    <name type="common">Japanese crane</name>
    <name type="synonym">Red-crowned crane</name>
    <dbReference type="NCBI Taxonomy" id="30415"/>
    <lineage>
        <taxon>Eukaryota</taxon>
        <taxon>Metazoa</taxon>
        <taxon>Chordata</taxon>
        <taxon>Craniata</taxon>
        <taxon>Vertebrata</taxon>
        <taxon>Euteleostomi</taxon>
        <taxon>Archelosauria</taxon>
        <taxon>Archosauria</taxon>
        <taxon>Dinosauria</taxon>
        <taxon>Saurischia</taxon>
        <taxon>Theropoda</taxon>
        <taxon>Coelurosauria</taxon>
        <taxon>Aves</taxon>
        <taxon>Neognathae</taxon>
        <taxon>Neoaves</taxon>
        <taxon>Gruiformes</taxon>
        <taxon>Gruidae</taxon>
        <taxon>Grus</taxon>
    </lineage>
</organism>
<proteinExistence type="predicted"/>
<comment type="caution">
    <text evidence="2">The sequence shown here is derived from an EMBL/GenBank/DDBJ whole genome shotgun (WGS) entry which is preliminary data.</text>
</comment>
<dbReference type="CDD" id="cd01650">
    <property type="entry name" value="RT_nLTR_like"/>
    <property type="match status" value="1"/>
</dbReference>
<accession>A0ABC9YF02</accession>
<dbReference type="Proteomes" id="UP001623348">
    <property type="component" value="Unassembled WGS sequence"/>
</dbReference>
<dbReference type="Pfam" id="PF00078">
    <property type="entry name" value="RVT_1"/>
    <property type="match status" value="1"/>
</dbReference>
<dbReference type="AlphaFoldDB" id="A0ABC9YF02"/>
<dbReference type="EMBL" id="BAAFJT010000277">
    <property type="protein sequence ID" value="GAB0208638.1"/>
    <property type="molecule type" value="Genomic_DNA"/>
</dbReference>
<sequence length="651" mass="74324">MGFTTTQYRYTLRQSRRFLECVEDNFLTQLVGEPTRGGVSLDLLFTNREGLVGDVVLRGHLGLSDHEMIEFSIHGEVRRGISKTTTMDFQRTDFGLLRTVVERVPWKIVLKGKGVQEGWAFFKKEVLKAQEQAVPMCRKTNRRGRQPAWLNRELWLGLRGKRRVYHSWKKGQATQEQYRDLVRSCRGKMRKAKAQLELNLATAVRDNKKCFYKYINNKKRAKENLHPLLDAEGNMATKDGEKAKVLNAFFASVFNSQTSCPQGIQPPELEDRDGEQNKPPIIQEEAVNDLLCHLDTHKSMGPDGIHPRVLRELVEELAKPLSIIYQQSWLTGEVPDDWRLANVMPIYKKGQKEDPGKYRPVSLTSVPGKIMEWFILSALTRHVQDNQGIRPSQHGFMKGRSRLTNLISFYDQVTRLVDEGKAVDDIYLDFSKAFDTVSHSILLEKLAAHGLDRCTLCWVKNWLEGRAQRVVVNGVKSSWRPVTSNFPQGSVLGPVLFNIFINDLDEGIERTLSKFADDTKLGGSVNLLEGRKALQRDLDRLDEWDEANCMRFNKAKCRVLHLGHNNPMQHYRLGEEWLESCLAEKDLGVLVNSQLNMSQQCAQVAKAANSILACIRNSVASRSREVIVPLYLALVRLHLEYCVPFWAPVVV</sequence>
<protein>
    <submittedName>
        <fullName evidence="2">Mitochondrial enolase superfamily member 1</fullName>
    </submittedName>
</protein>
<keyword evidence="3" id="KW-1185">Reference proteome</keyword>